<gene>
    <name evidence="1" type="primary">Cnig_chr_II.g6533</name>
    <name evidence="1" type="ORF">B9Z55_006533</name>
</gene>
<comment type="caution">
    <text evidence="1">The sequence shown here is derived from an EMBL/GenBank/DDBJ whole genome shotgun (WGS) entry which is preliminary data.</text>
</comment>
<dbReference type="Proteomes" id="UP000230233">
    <property type="component" value="Chromosome II"/>
</dbReference>
<name>A0A2G5V5N8_9PELO</name>
<organism evidence="1 2">
    <name type="scientific">Caenorhabditis nigoni</name>
    <dbReference type="NCBI Taxonomy" id="1611254"/>
    <lineage>
        <taxon>Eukaryota</taxon>
        <taxon>Metazoa</taxon>
        <taxon>Ecdysozoa</taxon>
        <taxon>Nematoda</taxon>
        <taxon>Chromadorea</taxon>
        <taxon>Rhabditida</taxon>
        <taxon>Rhabditina</taxon>
        <taxon>Rhabditomorpha</taxon>
        <taxon>Rhabditoidea</taxon>
        <taxon>Rhabditidae</taxon>
        <taxon>Peloderinae</taxon>
        <taxon>Caenorhabditis</taxon>
    </lineage>
</organism>
<proteinExistence type="predicted"/>
<dbReference type="EMBL" id="PDUG01000002">
    <property type="protein sequence ID" value="PIC47052.1"/>
    <property type="molecule type" value="Genomic_DNA"/>
</dbReference>
<accession>A0A2G5V5N8</accession>
<protein>
    <submittedName>
        <fullName evidence="1">Uncharacterized protein</fullName>
    </submittedName>
</protein>
<dbReference type="AlphaFoldDB" id="A0A2G5V5N8"/>
<sequence>MLCLFLVYRCTIFIHSEWVVFHSLELSFFEHKKKPEELASMAYQWHLLRNKCSEGFHTCSPFDMTISQFTCTFLRPLLFSSTRLGYCRNGTSFEYTGRIAESRRN</sequence>
<keyword evidence="2" id="KW-1185">Reference proteome</keyword>
<reference evidence="2" key="1">
    <citation type="submission" date="2017-10" db="EMBL/GenBank/DDBJ databases">
        <title>Rapid genome shrinkage in a self-fertile nematode reveals novel sperm competition proteins.</title>
        <authorList>
            <person name="Yin D."/>
            <person name="Schwarz E.M."/>
            <person name="Thomas C.G."/>
            <person name="Felde R.L."/>
            <person name="Korf I.F."/>
            <person name="Cutter A.D."/>
            <person name="Schartner C.M."/>
            <person name="Ralston E.J."/>
            <person name="Meyer B.J."/>
            <person name="Haag E.S."/>
        </authorList>
    </citation>
    <scope>NUCLEOTIDE SEQUENCE [LARGE SCALE GENOMIC DNA]</scope>
    <source>
        <strain evidence="2">JU1422</strain>
    </source>
</reference>
<evidence type="ECO:0000313" key="1">
    <source>
        <dbReference type="EMBL" id="PIC47052.1"/>
    </source>
</evidence>
<evidence type="ECO:0000313" key="2">
    <source>
        <dbReference type="Proteomes" id="UP000230233"/>
    </source>
</evidence>